<dbReference type="InterPro" id="IPR011335">
    <property type="entry name" value="Restrct_endonuc-II-like"/>
</dbReference>
<dbReference type="Pfam" id="PF04471">
    <property type="entry name" value="Mrr_cat"/>
    <property type="match status" value="1"/>
</dbReference>
<accession>A0AAU8DS03</accession>
<dbReference type="GO" id="GO:0009307">
    <property type="term" value="P:DNA restriction-modification system"/>
    <property type="evidence" value="ECO:0007669"/>
    <property type="project" value="InterPro"/>
</dbReference>
<reference evidence="3" key="1">
    <citation type="submission" date="2024-05" db="EMBL/GenBank/DDBJ databases">
        <authorList>
            <person name="Cai S.Y."/>
            <person name="Jin L.M."/>
            <person name="Li H.R."/>
        </authorList>
    </citation>
    <scope>NUCLEOTIDE SEQUENCE</scope>
    <source>
        <strain evidence="3">A5-74</strain>
    </source>
</reference>
<dbReference type="EMBL" id="CP159218">
    <property type="protein sequence ID" value="XCG64437.1"/>
    <property type="molecule type" value="Genomic_DNA"/>
</dbReference>
<keyword evidence="3" id="KW-0378">Hydrolase</keyword>
<dbReference type="InterPro" id="IPR025745">
    <property type="entry name" value="Mrr-like_N_dom"/>
</dbReference>
<dbReference type="AlphaFoldDB" id="A0AAU8DS03"/>
<organism evidence="3">
    <name type="scientific">Nakamurella sp. A5-74</name>
    <dbReference type="NCBI Taxonomy" id="3158264"/>
    <lineage>
        <taxon>Bacteria</taxon>
        <taxon>Bacillati</taxon>
        <taxon>Actinomycetota</taxon>
        <taxon>Actinomycetes</taxon>
        <taxon>Nakamurellales</taxon>
        <taxon>Nakamurellaceae</taxon>
        <taxon>Nakamurella</taxon>
    </lineage>
</organism>
<protein>
    <submittedName>
        <fullName evidence="3">Restriction endonuclease</fullName>
        <ecNumber evidence="3">3.1.21.-</ecNumber>
    </submittedName>
</protein>
<evidence type="ECO:0000259" key="2">
    <source>
        <dbReference type="Pfam" id="PF14338"/>
    </source>
</evidence>
<sequence length="299" mass="32800">MALPTWDYFMVPVLRATLDGQVHRLRALCELVADAESLSDDQRAEVLPSGGLRHQNRIEWATTYLFKAGALERPARGTYAITAAGRELLASHPDGITERNLRTWTGNGAAATTWAAVEQTPQPEPQTELDPVEQVETGVDRIHADVKHELLLRIHAREPAFFEQAVLDLLVGMGYGGGDLAVTRTQLSNDHGIDGIIDQDILGLSRVYVQAKRYAPDNPVGRPDIQSFVGALHGQQANQGVFITTGRFSKGAIDYAAGVATRVVLIDGARLAELMIRYGIGVQTRRTFTVVEIDEDFFE</sequence>
<feature type="domain" description="Restriction endonuclease type IV Mrr" evidence="1">
    <location>
        <begin position="157"/>
        <end position="275"/>
    </location>
</feature>
<gene>
    <name evidence="3" type="ORF">ABLG96_03600</name>
</gene>
<dbReference type="Gene3D" id="3.40.1350.10">
    <property type="match status" value="1"/>
</dbReference>
<dbReference type="GO" id="GO:0015666">
    <property type="term" value="F:restriction endodeoxyribonuclease activity"/>
    <property type="evidence" value="ECO:0007669"/>
    <property type="project" value="TreeGrafter"/>
</dbReference>
<dbReference type="SUPFAM" id="SSF52980">
    <property type="entry name" value="Restriction endonuclease-like"/>
    <property type="match status" value="1"/>
</dbReference>
<evidence type="ECO:0000259" key="1">
    <source>
        <dbReference type="Pfam" id="PF04471"/>
    </source>
</evidence>
<dbReference type="GO" id="GO:0003677">
    <property type="term" value="F:DNA binding"/>
    <property type="evidence" value="ECO:0007669"/>
    <property type="project" value="InterPro"/>
</dbReference>
<dbReference type="REBASE" id="843906">
    <property type="entry name" value="NspA574Mrr2P"/>
</dbReference>
<keyword evidence="3" id="KW-0255">Endonuclease</keyword>
<dbReference type="EC" id="3.1.21.-" evidence="3"/>
<dbReference type="InterPro" id="IPR052906">
    <property type="entry name" value="Type_IV_Methyl-Rstrct_Enzyme"/>
</dbReference>
<keyword evidence="3" id="KW-0540">Nuclease</keyword>
<dbReference type="Pfam" id="PF14338">
    <property type="entry name" value="Mrr_N"/>
    <property type="match status" value="1"/>
</dbReference>
<dbReference type="InterPro" id="IPR007560">
    <property type="entry name" value="Restrct_endonuc_IV_Mrr"/>
</dbReference>
<dbReference type="PANTHER" id="PTHR30015">
    <property type="entry name" value="MRR RESTRICTION SYSTEM PROTEIN"/>
    <property type="match status" value="1"/>
</dbReference>
<name>A0AAU8DS03_9ACTN</name>
<dbReference type="InterPro" id="IPR011856">
    <property type="entry name" value="tRNA_endonuc-like_dom_sf"/>
</dbReference>
<feature type="domain" description="Restriction system protein Mrr-like N-terminal" evidence="2">
    <location>
        <begin position="6"/>
        <end position="90"/>
    </location>
</feature>
<evidence type="ECO:0000313" key="3">
    <source>
        <dbReference type="EMBL" id="XCG64437.1"/>
    </source>
</evidence>
<dbReference type="RefSeq" id="WP_353650050.1">
    <property type="nucleotide sequence ID" value="NZ_CP159218.1"/>
</dbReference>
<dbReference type="PANTHER" id="PTHR30015:SF7">
    <property type="entry name" value="TYPE IV METHYL-DIRECTED RESTRICTION ENZYME ECOKMRR"/>
    <property type="match status" value="1"/>
</dbReference>
<proteinExistence type="predicted"/>